<organism evidence="1 2">
    <name type="scientific">Catenulispora pinistramenti</name>
    <dbReference type="NCBI Taxonomy" id="2705254"/>
    <lineage>
        <taxon>Bacteria</taxon>
        <taxon>Bacillati</taxon>
        <taxon>Actinomycetota</taxon>
        <taxon>Actinomycetes</taxon>
        <taxon>Catenulisporales</taxon>
        <taxon>Catenulisporaceae</taxon>
        <taxon>Catenulispora</taxon>
    </lineage>
</organism>
<keyword evidence="2" id="KW-1185">Reference proteome</keyword>
<gene>
    <name evidence="1" type="ORF">KGQ19_29695</name>
</gene>
<proteinExistence type="predicted"/>
<dbReference type="Proteomes" id="UP000730482">
    <property type="component" value="Unassembled WGS sequence"/>
</dbReference>
<evidence type="ECO:0000313" key="2">
    <source>
        <dbReference type="Proteomes" id="UP000730482"/>
    </source>
</evidence>
<accession>A0ABS5KY95</accession>
<dbReference type="Gene3D" id="3.40.50.740">
    <property type="match status" value="1"/>
</dbReference>
<comment type="caution">
    <text evidence="1">The sequence shown here is derived from an EMBL/GenBank/DDBJ whole genome shotgun (WGS) entry which is preliminary data.</text>
</comment>
<sequence>MSAARRRLGAGVGDPGRSLDFAADRLAAIGTEHARDAVGVFGGGALTHEKAYSLGKFARVVLQIPHIDDNGRFLHEHRRGLAAGLRCGPAG</sequence>
<dbReference type="SUPFAM" id="SSF53706">
    <property type="entry name" value="Formate dehydrogenase/DMSO reductase, domains 1-3"/>
    <property type="match status" value="1"/>
</dbReference>
<reference evidence="1 2" key="1">
    <citation type="submission" date="2020-02" db="EMBL/GenBank/DDBJ databases">
        <title>Acidophilic actinobacteria isolated from forest soil.</title>
        <authorList>
            <person name="Golinska P."/>
        </authorList>
    </citation>
    <scope>NUCLEOTIDE SEQUENCE [LARGE SCALE GENOMIC DNA]</scope>
    <source>
        <strain evidence="1 2">NL8</strain>
    </source>
</reference>
<dbReference type="EMBL" id="JAAFYZ010000125">
    <property type="protein sequence ID" value="MBS2551051.1"/>
    <property type="molecule type" value="Genomic_DNA"/>
</dbReference>
<protein>
    <recommendedName>
        <fullName evidence="3">Acyl-CoA dehydrogenase/oxidase C-terminal domain-containing protein</fullName>
    </recommendedName>
</protein>
<evidence type="ECO:0000313" key="1">
    <source>
        <dbReference type="EMBL" id="MBS2551051.1"/>
    </source>
</evidence>
<name>A0ABS5KY95_9ACTN</name>
<evidence type="ECO:0008006" key="3">
    <source>
        <dbReference type="Google" id="ProtNLM"/>
    </source>
</evidence>